<protein>
    <submittedName>
        <fullName evidence="2">Tetratricopeptide repeat family protein</fullName>
    </submittedName>
</protein>
<dbReference type="OrthoDB" id="8038200at2"/>
<feature type="chain" id="PRO_5003320859" evidence="1">
    <location>
        <begin position="20"/>
        <end position="361"/>
    </location>
</feature>
<proteinExistence type="predicted"/>
<evidence type="ECO:0000313" key="2">
    <source>
        <dbReference type="EMBL" id="EGF92895.1"/>
    </source>
</evidence>
<gene>
    <name evidence="2" type="ORF">ABI_13330</name>
</gene>
<name>F4QI28_9CAUL</name>
<dbReference type="Gene3D" id="1.25.40.10">
    <property type="entry name" value="Tetratricopeptide repeat domain"/>
    <property type="match status" value="1"/>
</dbReference>
<accession>F4QI28</accession>
<feature type="signal peptide" evidence="1">
    <location>
        <begin position="1"/>
        <end position="19"/>
    </location>
</feature>
<organism evidence="2 3">
    <name type="scientific">Asticcacaulis biprosthecium C19</name>
    <dbReference type="NCBI Taxonomy" id="715226"/>
    <lineage>
        <taxon>Bacteria</taxon>
        <taxon>Pseudomonadati</taxon>
        <taxon>Pseudomonadota</taxon>
        <taxon>Alphaproteobacteria</taxon>
        <taxon>Caulobacterales</taxon>
        <taxon>Caulobacteraceae</taxon>
        <taxon>Asticcacaulis</taxon>
    </lineage>
</organism>
<dbReference type="NCBIfam" id="TIGR04390">
    <property type="entry name" value="OMP_YaiO_dom"/>
    <property type="match status" value="1"/>
</dbReference>
<dbReference type="eggNOG" id="COG3063">
    <property type="taxonomic scope" value="Bacteria"/>
</dbReference>
<dbReference type="Proteomes" id="UP000006512">
    <property type="component" value="Unassembled WGS sequence"/>
</dbReference>
<dbReference type="Pfam" id="PF14559">
    <property type="entry name" value="TPR_19"/>
    <property type="match status" value="1"/>
</dbReference>
<dbReference type="SUPFAM" id="SSF48452">
    <property type="entry name" value="TPR-like"/>
    <property type="match status" value="1"/>
</dbReference>
<keyword evidence="1" id="KW-0732">Signal</keyword>
<dbReference type="HOGENOM" id="CLU_766495_0_0_5"/>
<dbReference type="EMBL" id="GL883077">
    <property type="protein sequence ID" value="EGF92895.1"/>
    <property type="molecule type" value="Genomic_DNA"/>
</dbReference>
<evidence type="ECO:0000256" key="1">
    <source>
        <dbReference type="SAM" id="SignalP"/>
    </source>
</evidence>
<dbReference type="AlphaFoldDB" id="F4QI28"/>
<sequence length="361" mass="39258">MKALIVSAILLLAPGAVLAAEGPITEARQLAELKRYDDAVAVLNAAKAQRPDDAELRLTLARVLSWKGDYRAASAELAGLPGAEAATIRGNLAYYQSDFATAQARYTEALTIAPEFDEARDGLTRVAAARAAEGPKWQVDAGTEYSGFSGSDQPDWNQQSVQITRRFNANRSAAHLRLVRYSQFGLNDGEVELGLAGRLGDRVSVYASLAGSPDADFRPEGRMAAGGAVRMTKSVWLTFDGRRDRYAAARVTSAAWGMRYEPHDGWALSSRMIRVSPSDSDAQTGYDLRLDGTIREGLRFYAGLADAPETVAAVTIDTRSAFAGIAWDMTQITTLRAGYGRDDRENTYVRHGFHVTVSHRF</sequence>
<keyword evidence="3" id="KW-1185">Reference proteome</keyword>
<evidence type="ECO:0000313" key="3">
    <source>
        <dbReference type="Proteomes" id="UP000006512"/>
    </source>
</evidence>
<dbReference type="InterPro" id="IPR030887">
    <property type="entry name" value="Beta-barrel_YaiO"/>
</dbReference>
<dbReference type="RefSeq" id="WP_006272077.1">
    <property type="nucleotide sequence ID" value="NZ_GL883077.1"/>
</dbReference>
<dbReference type="STRING" id="715226.ABI_13330"/>
<reference evidence="3" key="1">
    <citation type="submission" date="2011-03" db="EMBL/GenBank/DDBJ databases">
        <title>Draft genome sequence of Brevundimonas diminuta.</title>
        <authorList>
            <person name="Brown P.J.B."/>
            <person name="Buechlein A."/>
            <person name="Hemmerich C."/>
            <person name="Brun Y.V."/>
        </authorList>
    </citation>
    <scope>NUCLEOTIDE SEQUENCE [LARGE SCALE GENOMIC DNA]</scope>
    <source>
        <strain evidence="3">C19</strain>
    </source>
</reference>
<dbReference type="InterPro" id="IPR011990">
    <property type="entry name" value="TPR-like_helical_dom_sf"/>
</dbReference>